<protein>
    <submittedName>
        <fullName evidence="5">SelB C-terminal domain-containing protein</fullName>
    </submittedName>
</protein>
<dbReference type="Pfam" id="PF00009">
    <property type="entry name" value="GTP_EFTU"/>
    <property type="match status" value="1"/>
</dbReference>
<dbReference type="EMBL" id="JBHUFV010000083">
    <property type="protein sequence ID" value="MFD1939559.1"/>
    <property type="molecule type" value="Genomic_DNA"/>
</dbReference>
<feature type="compositionally biased region" description="Polar residues" evidence="2">
    <location>
        <begin position="592"/>
        <end position="603"/>
    </location>
</feature>
<name>A0ABW4TEU0_9ACTN</name>
<dbReference type="InterPro" id="IPR015191">
    <property type="entry name" value="SelB_WHD4"/>
</dbReference>
<dbReference type="InterPro" id="IPR036388">
    <property type="entry name" value="WH-like_DNA-bd_sf"/>
</dbReference>
<dbReference type="SUPFAM" id="SSF52540">
    <property type="entry name" value="P-loop containing nucleoside triphosphate hydrolases"/>
    <property type="match status" value="1"/>
</dbReference>
<dbReference type="InterPro" id="IPR050055">
    <property type="entry name" value="EF-Tu_GTPase"/>
</dbReference>
<dbReference type="Pfam" id="PF09107">
    <property type="entry name" value="WHD_3rd_SelB"/>
    <property type="match status" value="1"/>
</dbReference>
<comment type="caution">
    <text evidence="5">The sequence shown here is derived from an EMBL/GenBank/DDBJ whole genome shotgun (WGS) entry which is preliminary data.</text>
</comment>
<gene>
    <name evidence="5" type="ORF">ACFSKW_49660</name>
</gene>
<accession>A0ABW4TEU0</accession>
<reference evidence="6" key="1">
    <citation type="journal article" date="2019" name="Int. J. Syst. Evol. Microbiol.">
        <title>The Global Catalogue of Microorganisms (GCM) 10K type strain sequencing project: providing services to taxonomists for standard genome sequencing and annotation.</title>
        <authorList>
            <consortium name="The Broad Institute Genomics Platform"/>
            <consortium name="The Broad Institute Genome Sequencing Center for Infectious Disease"/>
            <person name="Wu L."/>
            <person name="Ma J."/>
        </authorList>
    </citation>
    <scope>NUCLEOTIDE SEQUENCE [LARGE SCALE GENOMIC DNA]</scope>
    <source>
        <strain evidence="6">ICMP 6774ER</strain>
    </source>
</reference>
<dbReference type="Gene3D" id="2.40.30.10">
    <property type="entry name" value="Translation factors"/>
    <property type="match status" value="1"/>
</dbReference>
<evidence type="ECO:0000313" key="6">
    <source>
        <dbReference type="Proteomes" id="UP001597368"/>
    </source>
</evidence>
<feature type="region of interest" description="Disordered" evidence="2">
    <location>
        <begin position="573"/>
        <end position="603"/>
    </location>
</feature>
<dbReference type="PANTHER" id="PTHR43721">
    <property type="entry name" value="ELONGATION FACTOR TU-RELATED"/>
    <property type="match status" value="1"/>
</dbReference>
<keyword evidence="1" id="KW-0342">GTP-binding</keyword>
<dbReference type="InterPro" id="IPR009000">
    <property type="entry name" value="Transl_B-barrel_sf"/>
</dbReference>
<evidence type="ECO:0000313" key="5">
    <source>
        <dbReference type="EMBL" id="MFD1939559.1"/>
    </source>
</evidence>
<dbReference type="SUPFAM" id="SSF50447">
    <property type="entry name" value="Translation proteins"/>
    <property type="match status" value="1"/>
</dbReference>
<dbReference type="InterPro" id="IPR036390">
    <property type="entry name" value="WH_DNA-bd_sf"/>
</dbReference>
<dbReference type="SUPFAM" id="SSF46785">
    <property type="entry name" value="Winged helix' DNA-binding domain"/>
    <property type="match status" value="1"/>
</dbReference>
<evidence type="ECO:0000259" key="3">
    <source>
        <dbReference type="Pfam" id="PF00009"/>
    </source>
</evidence>
<dbReference type="Gene3D" id="1.10.10.10">
    <property type="entry name" value="Winged helix-like DNA-binding domain superfamily/Winged helix DNA-binding domain"/>
    <property type="match status" value="1"/>
</dbReference>
<sequence length="603" mass="63061">MRVIATAGHVDHGKSTLLRALTGMEPDRWEEERRRGLTIDLGFVWTGDLAFVDVPGHERFLTNMLAGVGPVPAVLFVVAADEGWRVQSQEHLDVVTALGIGHGVLAITRSDLAEPGAALAEARARTEGTTLEGMPAVAVSARTGAGLPELRAALAELAAGLPGPEPEADVRLWIDRVFTVAGRGTVVTGTLGAGTVATGDTLEAGGAALKVRGLHSLGRAHDEIAGPARVAVNVRGAAADGLRRGDVLVTPGRWLPTTVLDVRLTPPREEVRRLPRQALWHVGSTAVPANVRRLGDDCARIVLAHALPLRIGDRALLRDPGSRHLWGATVLDVRPPGLRRRGAATLRAAALAGMDGGADLGAELRRRGLATRADLTAMGIPSTATPEGAVVVGEWLVDPHAWAAWRERLTGLVAARAVQDPLDPGLPLEAARQALGLPDRALVDALADSAAPAERLRRARGRLLPPGPALPPATERAVRALEAAWAAGPFAAPDSARLTELGLDARALAAAESAGRLTRLAPGVVLPPDAVGRAVAVLATLPRRFTTAQARQALGTSRRVAIPLLESLDAAGTTRRIGDGERELVRAGQKPGVTTSPDQPRKE</sequence>
<dbReference type="InterPro" id="IPR027417">
    <property type="entry name" value="P-loop_NTPase"/>
</dbReference>
<dbReference type="Proteomes" id="UP001597368">
    <property type="component" value="Unassembled WGS sequence"/>
</dbReference>
<evidence type="ECO:0000259" key="4">
    <source>
        <dbReference type="Pfam" id="PF09107"/>
    </source>
</evidence>
<evidence type="ECO:0000256" key="1">
    <source>
        <dbReference type="ARBA" id="ARBA00023134"/>
    </source>
</evidence>
<feature type="compositionally biased region" description="Basic and acidic residues" evidence="2">
    <location>
        <begin position="576"/>
        <end position="585"/>
    </location>
</feature>
<dbReference type="InterPro" id="IPR000795">
    <property type="entry name" value="T_Tr_GTP-bd_dom"/>
</dbReference>
<dbReference type="Gene3D" id="3.40.50.300">
    <property type="entry name" value="P-loop containing nucleotide triphosphate hydrolases"/>
    <property type="match status" value="1"/>
</dbReference>
<feature type="domain" description="Elongation factor SelB fourth winged-helix" evidence="4">
    <location>
        <begin position="539"/>
        <end position="580"/>
    </location>
</feature>
<evidence type="ECO:0000256" key="2">
    <source>
        <dbReference type="SAM" id="MobiDB-lite"/>
    </source>
</evidence>
<keyword evidence="1" id="KW-0547">Nucleotide-binding</keyword>
<keyword evidence="6" id="KW-1185">Reference proteome</keyword>
<dbReference type="PANTHER" id="PTHR43721:SF22">
    <property type="entry name" value="ELONGATION FACTOR TU, MITOCHONDRIAL"/>
    <property type="match status" value="1"/>
</dbReference>
<feature type="domain" description="Tr-type G" evidence="3">
    <location>
        <begin position="2"/>
        <end position="157"/>
    </location>
</feature>
<organism evidence="5 6">
    <name type="scientific">Nonomuraea mangrovi</name>
    <dbReference type="NCBI Taxonomy" id="2316207"/>
    <lineage>
        <taxon>Bacteria</taxon>
        <taxon>Bacillati</taxon>
        <taxon>Actinomycetota</taxon>
        <taxon>Actinomycetes</taxon>
        <taxon>Streptosporangiales</taxon>
        <taxon>Streptosporangiaceae</taxon>
        <taxon>Nonomuraea</taxon>
    </lineage>
</organism>
<dbReference type="RefSeq" id="WP_379581939.1">
    <property type="nucleotide sequence ID" value="NZ_JBHUFV010000083.1"/>
</dbReference>
<proteinExistence type="predicted"/>